<dbReference type="AlphaFoldDB" id="A0AAF0C1X3"/>
<feature type="domain" description="HTH araC/xylS-type" evidence="5">
    <location>
        <begin position="39"/>
        <end position="136"/>
    </location>
</feature>
<dbReference type="InterPro" id="IPR009057">
    <property type="entry name" value="Homeodomain-like_sf"/>
</dbReference>
<evidence type="ECO:0000259" key="5">
    <source>
        <dbReference type="PROSITE" id="PS01124"/>
    </source>
</evidence>
<evidence type="ECO:0000256" key="2">
    <source>
        <dbReference type="ARBA" id="ARBA00023015"/>
    </source>
</evidence>
<dbReference type="PANTHER" id="PTHR11019">
    <property type="entry name" value="HTH-TYPE TRANSCRIPTIONAL REGULATOR NIMR"/>
    <property type="match status" value="1"/>
</dbReference>
<dbReference type="GO" id="GO:0043565">
    <property type="term" value="F:sequence-specific DNA binding"/>
    <property type="evidence" value="ECO:0007669"/>
    <property type="project" value="InterPro"/>
</dbReference>
<dbReference type="Proteomes" id="UP000032568">
    <property type="component" value="Chromosome"/>
</dbReference>
<proteinExistence type="predicted"/>
<keyword evidence="2" id="KW-0805">Transcription regulation</keyword>
<dbReference type="GO" id="GO:0003700">
    <property type="term" value="F:DNA-binding transcription factor activity"/>
    <property type="evidence" value="ECO:0007669"/>
    <property type="project" value="InterPro"/>
</dbReference>
<keyword evidence="4" id="KW-0804">Transcription</keyword>
<evidence type="ECO:0000313" key="7">
    <source>
        <dbReference type="Proteomes" id="UP000032568"/>
    </source>
</evidence>
<dbReference type="Gene3D" id="1.10.10.60">
    <property type="entry name" value="Homeodomain-like"/>
    <property type="match status" value="1"/>
</dbReference>
<dbReference type="PANTHER" id="PTHR11019:SF159">
    <property type="entry name" value="TRANSCRIPTIONAL REGULATOR-RELATED"/>
    <property type="match status" value="1"/>
</dbReference>
<organism evidence="6 7">
    <name type="scientific">Thalassomonas actiniarum</name>
    <dbReference type="NCBI Taxonomy" id="485447"/>
    <lineage>
        <taxon>Bacteria</taxon>
        <taxon>Pseudomonadati</taxon>
        <taxon>Pseudomonadota</taxon>
        <taxon>Gammaproteobacteria</taxon>
        <taxon>Alteromonadales</taxon>
        <taxon>Colwelliaceae</taxon>
        <taxon>Thalassomonas</taxon>
    </lineage>
</organism>
<keyword evidence="1" id="KW-0678">Repressor</keyword>
<dbReference type="PROSITE" id="PS01124">
    <property type="entry name" value="HTH_ARAC_FAMILY_2"/>
    <property type="match status" value="1"/>
</dbReference>
<accession>A0AAF0C1X3</accession>
<reference evidence="6 7" key="2">
    <citation type="journal article" date="2022" name="Mar. Drugs">
        <title>Bioassay-Guided Fractionation Leads to the Detection of Cholic Acid Generated by the Rare Thalassomonas sp.</title>
        <authorList>
            <person name="Pheiffer F."/>
            <person name="Schneider Y.K."/>
            <person name="Hansen E.H."/>
            <person name="Andersen J.H."/>
            <person name="Isaksson J."/>
            <person name="Busche T."/>
            <person name="R C."/>
            <person name="Kalinowski J."/>
            <person name="Zyl L.V."/>
            <person name="Trindade M."/>
        </authorList>
    </citation>
    <scope>NUCLEOTIDE SEQUENCE [LARGE SCALE GENOMIC DNA]</scope>
    <source>
        <strain evidence="6 7">A5K-106</strain>
    </source>
</reference>
<protein>
    <submittedName>
        <fullName evidence="6">Helix-turn-helix transcriptional regulator</fullName>
    </submittedName>
</protein>
<name>A0AAF0C1X3_9GAMM</name>
<gene>
    <name evidence="6" type="ORF">SG35_017915</name>
</gene>
<evidence type="ECO:0000313" key="6">
    <source>
        <dbReference type="EMBL" id="WDD97210.1"/>
    </source>
</evidence>
<evidence type="ECO:0000256" key="4">
    <source>
        <dbReference type="ARBA" id="ARBA00023163"/>
    </source>
</evidence>
<dbReference type="SUPFAM" id="SSF46689">
    <property type="entry name" value="Homeodomain-like"/>
    <property type="match status" value="2"/>
</dbReference>
<reference evidence="6 7" key="1">
    <citation type="journal article" date="2015" name="Genome Announc.">
        <title>Draft Genome Sequences of Marine Isolates of Thalassomonas viridans and Thalassomonas actiniarum.</title>
        <authorList>
            <person name="Olonade I."/>
            <person name="van Zyl L.J."/>
            <person name="Trindade M."/>
        </authorList>
    </citation>
    <scope>NUCLEOTIDE SEQUENCE [LARGE SCALE GENOMIC DNA]</scope>
    <source>
        <strain evidence="6 7">A5K-106</strain>
    </source>
</reference>
<keyword evidence="7" id="KW-1185">Reference proteome</keyword>
<sequence>MITRLAAGERKSAQLIASELALAENEALNIPLPVDPRLQTLCSYLLAQPSERKTLDDWAVLCGASPRTLSRLFEQELGMSFRRWRQIIRFHHAIESLAQGKSIKRVATECGYLSPSAFSAAFQSFIGYSPSMVAGTELSSASKS</sequence>
<dbReference type="Pfam" id="PF12833">
    <property type="entry name" value="HTH_18"/>
    <property type="match status" value="1"/>
</dbReference>
<keyword evidence="3" id="KW-0238">DNA-binding</keyword>
<dbReference type="FunFam" id="1.10.10.60:FF:000132">
    <property type="entry name" value="AraC family transcriptional regulator"/>
    <property type="match status" value="1"/>
</dbReference>
<dbReference type="EMBL" id="CP059735">
    <property type="protein sequence ID" value="WDD97210.1"/>
    <property type="molecule type" value="Genomic_DNA"/>
</dbReference>
<evidence type="ECO:0000256" key="3">
    <source>
        <dbReference type="ARBA" id="ARBA00023125"/>
    </source>
</evidence>
<dbReference type="SMART" id="SM00342">
    <property type="entry name" value="HTH_ARAC"/>
    <property type="match status" value="1"/>
</dbReference>
<dbReference type="InterPro" id="IPR018060">
    <property type="entry name" value="HTH_AraC"/>
</dbReference>
<evidence type="ECO:0000256" key="1">
    <source>
        <dbReference type="ARBA" id="ARBA00022491"/>
    </source>
</evidence>
<dbReference type="KEGG" id="tact:SG35_017915"/>
<dbReference type="RefSeq" id="WP_160298319.1">
    <property type="nucleotide sequence ID" value="NZ_CP059735.1"/>
</dbReference>